<dbReference type="EMBL" id="GG662447">
    <property type="protein sequence ID" value="EAR84313.1"/>
    <property type="molecule type" value="Genomic_DNA"/>
</dbReference>
<keyword evidence="3" id="KW-0002">3D-structure</keyword>
<dbReference type="OrthoDB" id="288375at2759"/>
<dbReference type="OMA" id="DADYKAN"/>
<dbReference type="Proteomes" id="UP000009168">
    <property type="component" value="Unassembled WGS sequence"/>
</dbReference>
<dbReference type="STRING" id="312017.I7LT48"/>
<evidence type="ECO:0000313" key="1">
    <source>
        <dbReference type="EMBL" id="EAR84313.1"/>
    </source>
</evidence>
<dbReference type="InParanoid" id="I7LT48"/>
<dbReference type="eggNOG" id="ENOG502SYYG">
    <property type="taxonomic scope" value="Eukaryota"/>
</dbReference>
<dbReference type="EMDB" id="EMD-11032"/>
<dbReference type="PDB" id="6Z1P">
    <property type="method" value="EM"/>
    <property type="resolution" value="3.70 A"/>
    <property type="chains" value="AH=1-199"/>
</dbReference>
<protein>
    <submittedName>
        <fullName evidence="1">Uncharacterized protein</fullName>
    </submittedName>
</protein>
<sequence length="199" mass="23685">MSQFLAKAVRSDLTQLCSQTLRWNKKGKVNEATVQARKEKKRLKETNQFTGDYTGERPPHPWLSAKRLRSIMTQYQVFANKNRLNIKVDKKDAVEMKKQFEEIGAHEYYRMRTEQIINEKNNQVIDQINKEIETLPFNIYEEITKMPKDKIYNFNTDSNSPYILYFEQIARMFDEEHLTKLKVSQRLQKLAEDKLGEND</sequence>
<proteinExistence type="evidence at protein level"/>
<evidence type="ECO:0000313" key="2">
    <source>
        <dbReference type="Proteomes" id="UP000009168"/>
    </source>
</evidence>
<name>I7LT48_TETTS</name>
<dbReference type="SMR" id="I7LT48"/>
<dbReference type="HOGENOM" id="CLU_1457156_0_0_1"/>
<dbReference type="KEGG" id="tet:TTHERM_00716190"/>
<dbReference type="AlphaFoldDB" id="I7LT48"/>
<dbReference type="GeneID" id="7845566"/>
<reference evidence="2" key="1">
    <citation type="journal article" date="2006" name="PLoS Biol.">
        <title>Macronuclear genome sequence of the ciliate Tetrahymena thermophila, a model eukaryote.</title>
        <authorList>
            <person name="Eisen J.A."/>
            <person name="Coyne R.S."/>
            <person name="Wu M."/>
            <person name="Wu D."/>
            <person name="Thiagarajan M."/>
            <person name="Wortman J.R."/>
            <person name="Badger J.H."/>
            <person name="Ren Q."/>
            <person name="Amedeo P."/>
            <person name="Jones K.M."/>
            <person name="Tallon L.J."/>
            <person name="Delcher A.L."/>
            <person name="Salzberg S.L."/>
            <person name="Silva J.C."/>
            <person name="Haas B.J."/>
            <person name="Majoros W.H."/>
            <person name="Farzad M."/>
            <person name="Carlton J.M."/>
            <person name="Smith R.K. Jr."/>
            <person name="Garg J."/>
            <person name="Pearlman R.E."/>
            <person name="Karrer K.M."/>
            <person name="Sun L."/>
            <person name="Manning G."/>
            <person name="Elde N.C."/>
            <person name="Turkewitz A.P."/>
            <person name="Asai D.J."/>
            <person name="Wilkes D.E."/>
            <person name="Wang Y."/>
            <person name="Cai H."/>
            <person name="Collins K."/>
            <person name="Stewart B.A."/>
            <person name="Lee S.R."/>
            <person name="Wilamowska K."/>
            <person name="Weinberg Z."/>
            <person name="Ruzzo W.L."/>
            <person name="Wloga D."/>
            <person name="Gaertig J."/>
            <person name="Frankel J."/>
            <person name="Tsao C.-C."/>
            <person name="Gorovsky M.A."/>
            <person name="Keeling P.J."/>
            <person name="Waller R.F."/>
            <person name="Patron N.J."/>
            <person name="Cherry J.M."/>
            <person name="Stover N.A."/>
            <person name="Krieger C.J."/>
            <person name="del Toro C."/>
            <person name="Ryder H.F."/>
            <person name="Williamson S.C."/>
            <person name="Barbeau R.A."/>
            <person name="Hamilton E.P."/>
            <person name="Orias E."/>
        </authorList>
    </citation>
    <scope>NUCLEOTIDE SEQUENCE [LARGE SCALE GENOMIC DNA]</scope>
    <source>
        <strain evidence="2">SB210</strain>
    </source>
</reference>
<dbReference type="RefSeq" id="XP_001031976.1">
    <property type="nucleotide sequence ID" value="XM_001031976.3"/>
</dbReference>
<keyword evidence="2" id="KW-1185">Reference proteome</keyword>
<evidence type="ECO:0007829" key="3">
    <source>
        <dbReference type="PDB" id="6Z1P"/>
    </source>
</evidence>
<reference evidence="3" key="2">
    <citation type="journal article" date="2020" name="Elife">
        <title>Ciliate mitoribosome illuminates evolutionary steps of mitochondrial translation.</title>
        <authorList>
            <person name="Tobiasson V."/>
            <person name="Amunts A."/>
        </authorList>
    </citation>
    <scope>STRUCTURE BY ELECTRON MICROSCOPY (3.70 ANGSTROMS)</scope>
</reference>
<accession>I7LT48</accession>
<organism evidence="1 2">
    <name type="scientific">Tetrahymena thermophila (strain SB210)</name>
    <dbReference type="NCBI Taxonomy" id="312017"/>
    <lineage>
        <taxon>Eukaryota</taxon>
        <taxon>Sar</taxon>
        <taxon>Alveolata</taxon>
        <taxon>Ciliophora</taxon>
        <taxon>Intramacronucleata</taxon>
        <taxon>Oligohymenophorea</taxon>
        <taxon>Hymenostomatida</taxon>
        <taxon>Tetrahymenina</taxon>
        <taxon>Tetrahymenidae</taxon>
        <taxon>Tetrahymena</taxon>
    </lineage>
</organism>
<gene>
    <name evidence="1" type="ORF">TTHERM_00716190</name>
</gene>